<feature type="chain" id="PRO_5010378234" evidence="6">
    <location>
        <begin position="20"/>
        <end position="652"/>
    </location>
</feature>
<evidence type="ECO:0000313" key="10">
    <source>
        <dbReference type="Proteomes" id="UP000183766"/>
    </source>
</evidence>
<evidence type="ECO:0000313" key="9">
    <source>
        <dbReference type="EMBL" id="SFO12496.1"/>
    </source>
</evidence>
<reference evidence="9 10" key="1">
    <citation type="submission" date="2016-10" db="EMBL/GenBank/DDBJ databases">
        <authorList>
            <person name="de Groot N.N."/>
        </authorList>
    </citation>
    <scope>NUCLEOTIDE SEQUENCE [LARGE SCALE GENOMIC DNA]</scope>
    <source>
        <strain evidence="9 10">NLAE-zl-C202</strain>
    </source>
</reference>
<dbReference type="InterPro" id="IPR012944">
    <property type="entry name" value="SusD_RagB_dom"/>
</dbReference>
<feature type="domain" description="SusD-like N-terminal" evidence="8">
    <location>
        <begin position="123"/>
        <end position="254"/>
    </location>
</feature>
<dbReference type="Pfam" id="PF14322">
    <property type="entry name" value="SusD-like_3"/>
    <property type="match status" value="1"/>
</dbReference>
<dbReference type="EMBL" id="FOUM01000067">
    <property type="protein sequence ID" value="SFO12496.1"/>
    <property type="molecule type" value="Genomic_DNA"/>
</dbReference>
<keyword evidence="3 6" id="KW-0732">Signal</keyword>
<gene>
    <name evidence="9" type="ORF">SAMN05216250_1674</name>
</gene>
<evidence type="ECO:0000256" key="3">
    <source>
        <dbReference type="ARBA" id="ARBA00022729"/>
    </source>
</evidence>
<comment type="similarity">
    <text evidence="2">Belongs to the SusD family.</text>
</comment>
<evidence type="ECO:0000256" key="2">
    <source>
        <dbReference type="ARBA" id="ARBA00006275"/>
    </source>
</evidence>
<evidence type="ECO:0000256" key="1">
    <source>
        <dbReference type="ARBA" id="ARBA00004442"/>
    </source>
</evidence>
<dbReference type="SUPFAM" id="SSF48452">
    <property type="entry name" value="TPR-like"/>
    <property type="match status" value="1"/>
</dbReference>
<comment type="subcellular location">
    <subcellularLocation>
        <location evidence="1">Cell outer membrane</location>
    </subcellularLocation>
</comment>
<feature type="signal peptide" evidence="6">
    <location>
        <begin position="1"/>
        <end position="19"/>
    </location>
</feature>
<dbReference type="Pfam" id="PF07980">
    <property type="entry name" value="SusD_RagB"/>
    <property type="match status" value="1"/>
</dbReference>
<evidence type="ECO:0000259" key="7">
    <source>
        <dbReference type="Pfam" id="PF07980"/>
    </source>
</evidence>
<dbReference type="RefSeq" id="WP_074911448.1">
    <property type="nucleotide sequence ID" value="NZ_FOUM01000067.1"/>
</dbReference>
<sequence length="652" mass="74132">MRKNNYKIYLLLLLSCAFAGCSDLRFGDSFLDKAPGVDVTVDTIFSSKVYADRALNSAYSTLRCGLSVYNPSWYGEYFCDYPDAGNRLGSDNLDALTDLIESHCTWGGVYNMYYAGQYNSEVENNNANTKFGFNPSQDLAYRGIRKAFLYIENVDRVPDMSEADKIVRKGEAYMIIACHYHELMRHFGGVPLLKSSVNVESDAGADYSRQPVKAVAEYILELCKEAAGMLPWSVSPADDGRFTKAAAMGLKCRVLQYLASPLFNANEPYMAMGTPQGGNIEKLNAENIPYMVWLGNYDKKRWQDVADACKAFFDENRLNGDTYKLVENSGNPRTAFSRCYSDRYNGEIIIATGRHTATYRPFYHTVFFGPTDEPGQSRGWGAGCNTLNFVDLFPYANGEPALYREWIRTNGHEGTLNNNPFVDRDPRLYESVMIAGDRFQGRLAEMWVGGRERAQATSVRAITGFCSRKFIWDYNSTTLFDVPSNYAYLRLAEIYLIYAEALNELGQKSEAYKWLDKTRNRAGLPDMSDGLLGRLQADKILPDYPEAPSDGDPKLREEILDERARELYFEETRWFDMVRWKRADIFQKALYGITIELKEGSSSTNPEGLLFSEPTELNPRYWKKNWSPKWYLSAFPSNEVNKGYGLIQNPGW</sequence>
<name>A0A1I5EMA6_9BACE</name>
<accession>A0A1I5EMA6</accession>
<dbReference type="PROSITE" id="PS51257">
    <property type="entry name" value="PROKAR_LIPOPROTEIN"/>
    <property type="match status" value="1"/>
</dbReference>
<keyword evidence="5" id="KW-0998">Cell outer membrane</keyword>
<dbReference type="InterPro" id="IPR033985">
    <property type="entry name" value="SusD-like_N"/>
</dbReference>
<organism evidence="9 10">
    <name type="scientific">Bacteroides xylanisolvens</name>
    <dbReference type="NCBI Taxonomy" id="371601"/>
    <lineage>
        <taxon>Bacteria</taxon>
        <taxon>Pseudomonadati</taxon>
        <taxon>Bacteroidota</taxon>
        <taxon>Bacteroidia</taxon>
        <taxon>Bacteroidales</taxon>
        <taxon>Bacteroidaceae</taxon>
        <taxon>Bacteroides</taxon>
    </lineage>
</organism>
<feature type="domain" description="RagB/SusD" evidence="7">
    <location>
        <begin position="363"/>
        <end position="652"/>
    </location>
</feature>
<dbReference type="Proteomes" id="UP000183766">
    <property type="component" value="Unassembled WGS sequence"/>
</dbReference>
<evidence type="ECO:0000256" key="5">
    <source>
        <dbReference type="ARBA" id="ARBA00023237"/>
    </source>
</evidence>
<proteinExistence type="inferred from homology"/>
<evidence type="ECO:0000256" key="4">
    <source>
        <dbReference type="ARBA" id="ARBA00023136"/>
    </source>
</evidence>
<protein>
    <submittedName>
        <fullName evidence="9">Starch-binding associating with outer membrane</fullName>
    </submittedName>
</protein>
<keyword evidence="4" id="KW-0472">Membrane</keyword>
<evidence type="ECO:0000256" key="6">
    <source>
        <dbReference type="SAM" id="SignalP"/>
    </source>
</evidence>
<dbReference type="InterPro" id="IPR011990">
    <property type="entry name" value="TPR-like_helical_dom_sf"/>
</dbReference>
<dbReference type="GO" id="GO:0009279">
    <property type="term" value="C:cell outer membrane"/>
    <property type="evidence" value="ECO:0007669"/>
    <property type="project" value="UniProtKB-SubCell"/>
</dbReference>
<dbReference type="AlphaFoldDB" id="A0A1I5EMA6"/>
<dbReference type="Gene3D" id="1.25.40.390">
    <property type="match status" value="1"/>
</dbReference>
<evidence type="ECO:0000259" key="8">
    <source>
        <dbReference type="Pfam" id="PF14322"/>
    </source>
</evidence>